<dbReference type="AlphaFoldDB" id="A0A7W1XUB9"/>
<accession>A0A7W1XUB9</accession>
<sequence>MKLRMKTLSSVARPYGQIDRLLKSQGFRSTHNYPPTYDTKIRDIASGQVYRLKVPTYLTEKKYKEEYLQLDEPVLEPDSNNRCQSLSNIPDSVVFAVHEKLEEIVSYLK</sequence>
<evidence type="ECO:0000313" key="2">
    <source>
        <dbReference type="Proteomes" id="UP000538292"/>
    </source>
</evidence>
<organism evidence="1 2">
    <name type="scientific">Thermoactinomyces mirandus</name>
    <dbReference type="NCBI Taxonomy" id="2756294"/>
    <lineage>
        <taxon>Bacteria</taxon>
        <taxon>Bacillati</taxon>
        <taxon>Bacillota</taxon>
        <taxon>Bacilli</taxon>
        <taxon>Bacillales</taxon>
        <taxon>Thermoactinomycetaceae</taxon>
        <taxon>Thermoactinomyces</taxon>
    </lineage>
</organism>
<gene>
    <name evidence="1" type="ORF">H2C83_14255</name>
</gene>
<dbReference type="Gene3D" id="3.30.310.100">
    <property type="entry name" value="YugN-like"/>
    <property type="match status" value="1"/>
</dbReference>
<keyword evidence="2" id="KW-1185">Reference proteome</keyword>
<proteinExistence type="predicted"/>
<evidence type="ECO:0000313" key="1">
    <source>
        <dbReference type="EMBL" id="MBA4603449.1"/>
    </source>
</evidence>
<name>A0A7W1XUB9_9BACL</name>
<comment type="caution">
    <text evidence="1">The sequence shown here is derived from an EMBL/GenBank/DDBJ whole genome shotgun (WGS) entry which is preliminary data.</text>
</comment>
<dbReference type="EMBL" id="JACEOL010000053">
    <property type="protein sequence ID" value="MBA4603449.1"/>
    <property type="molecule type" value="Genomic_DNA"/>
</dbReference>
<dbReference type="Proteomes" id="UP000538292">
    <property type="component" value="Unassembled WGS sequence"/>
</dbReference>
<dbReference type="RefSeq" id="WP_181741920.1">
    <property type="nucleotide sequence ID" value="NZ_JACEOL010000053.1"/>
</dbReference>
<protein>
    <submittedName>
        <fullName evidence="1">Uncharacterized protein</fullName>
    </submittedName>
</protein>
<dbReference type="InterPro" id="IPR036491">
    <property type="entry name" value="YugN-like_sf"/>
</dbReference>
<reference evidence="1 2" key="1">
    <citation type="submission" date="2020-07" db="EMBL/GenBank/DDBJ databases">
        <title>Thermoactinomyces phylogeny.</title>
        <authorList>
            <person name="Dunlap C."/>
        </authorList>
    </citation>
    <scope>NUCLEOTIDE SEQUENCE [LARGE SCALE GENOMIC DNA]</scope>
    <source>
        <strain evidence="1 2">AMNI-1</strain>
    </source>
</reference>